<dbReference type="InterPro" id="IPR040361">
    <property type="entry name" value="TPD1"/>
</dbReference>
<evidence type="ECO:0000256" key="1">
    <source>
        <dbReference type="ARBA" id="ARBA00022729"/>
    </source>
</evidence>
<keyword evidence="1" id="KW-0732">Signal</keyword>
<gene>
    <name evidence="3" type="ORF">HUJ06_025105</name>
</gene>
<dbReference type="PANTHER" id="PTHR33184:SF67">
    <property type="entry name" value="PROTEIN TAPETUM DETERMINANT 1"/>
    <property type="match status" value="1"/>
</dbReference>
<proteinExistence type="predicted"/>
<keyword evidence="2" id="KW-0472">Membrane</keyword>
<evidence type="ECO:0000313" key="3">
    <source>
        <dbReference type="EMBL" id="DAD23642.1"/>
    </source>
</evidence>
<dbReference type="AlphaFoldDB" id="A0A822XUH6"/>
<evidence type="ECO:0008006" key="5">
    <source>
        <dbReference type="Google" id="ProtNLM"/>
    </source>
</evidence>
<accession>A0A822XUH6</accession>
<name>A0A822XUH6_NELNU</name>
<reference evidence="3 4" key="1">
    <citation type="journal article" date="2020" name="Mol. Biol. Evol.">
        <title>Distinct Expression and Methylation Patterns for Genes with Different Fates following a Single Whole-Genome Duplication in Flowering Plants.</title>
        <authorList>
            <person name="Shi T."/>
            <person name="Rahmani R.S."/>
            <person name="Gugger P.F."/>
            <person name="Wang M."/>
            <person name="Li H."/>
            <person name="Zhang Y."/>
            <person name="Li Z."/>
            <person name="Wang Q."/>
            <person name="Van de Peer Y."/>
            <person name="Marchal K."/>
            <person name="Chen J."/>
        </authorList>
    </citation>
    <scope>NUCLEOTIDE SEQUENCE [LARGE SCALE GENOMIC DNA]</scope>
    <source>
        <tissue evidence="3">Leaf</tissue>
    </source>
</reference>
<protein>
    <recommendedName>
        <fullName evidence="5">Protein TAPETUM DETERMINANT 1-like</fullName>
    </recommendedName>
</protein>
<dbReference type="Pfam" id="PF24068">
    <property type="entry name" value="TPD1_C"/>
    <property type="match status" value="1"/>
</dbReference>
<dbReference type="EMBL" id="DUZY01000001">
    <property type="protein sequence ID" value="DAD23642.1"/>
    <property type="molecule type" value="Genomic_DNA"/>
</dbReference>
<keyword evidence="2" id="KW-1133">Transmembrane helix</keyword>
<evidence type="ECO:0000313" key="4">
    <source>
        <dbReference type="Proteomes" id="UP000607653"/>
    </source>
</evidence>
<dbReference type="PANTHER" id="PTHR33184">
    <property type="entry name" value="PROTEIN TAPETUM DETERMINANT 1-LIKE-RELATED"/>
    <property type="match status" value="1"/>
</dbReference>
<keyword evidence="4" id="KW-1185">Reference proteome</keyword>
<feature type="transmembrane region" description="Helical" evidence="2">
    <location>
        <begin position="19"/>
        <end position="36"/>
    </location>
</feature>
<evidence type="ECO:0000256" key="2">
    <source>
        <dbReference type="SAM" id="Phobius"/>
    </source>
</evidence>
<organism evidence="3 4">
    <name type="scientific">Nelumbo nucifera</name>
    <name type="common">Sacred lotus</name>
    <dbReference type="NCBI Taxonomy" id="4432"/>
    <lineage>
        <taxon>Eukaryota</taxon>
        <taxon>Viridiplantae</taxon>
        <taxon>Streptophyta</taxon>
        <taxon>Embryophyta</taxon>
        <taxon>Tracheophyta</taxon>
        <taxon>Spermatophyta</taxon>
        <taxon>Magnoliopsida</taxon>
        <taxon>Proteales</taxon>
        <taxon>Nelumbonaceae</taxon>
        <taxon>Nelumbo</taxon>
    </lineage>
</organism>
<comment type="caution">
    <text evidence="3">The sequence shown here is derived from an EMBL/GenBank/DDBJ whole genome shotgun (WGS) entry which is preliminary data.</text>
</comment>
<keyword evidence="2" id="KW-0812">Transmembrane</keyword>
<dbReference type="Proteomes" id="UP000607653">
    <property type="component" value="Unassembled WGS sequence"/>
</dbReference>
<sequence>MTGSANRGFGFGFGIDPPAALGLGLLLIFFNIVIGAEPRRTSGLVRDVATPTPITTSTNNCTTLPRKLLLMSTVANEVPNRIGKNKRCSIADIGVNQGPTAPLPNGIPTYTVHILNVGINECNISNIHISCRWFSTARLINPKVFRRLGYNNCLVNDGGALIPGQILSFQYANSFPYPMKVFSFTCQC</sequence>